<dbReference type="InterPro" id="IPR050823">
    <property type="entry name" value="Plant_Ser_Thr_Prot_Kinase"/>
</dbReference>
<evidence type="ECO:0000256" key="1">
    <source>
        <dbReference type="SAM" id="MobiDB-lite"/>
    </source>
</evidence>
<evidence type="ECO:0000313" key="3">
    <source>
        <dbReference type="Proteomes" id="UP000515121"/>
    </source>
</evidence>
<dbReference type="InterPro" id="IPR000719">
    <property type="entry name" value="Prot_kinase_dom"/>
</dbReference>
<evidence type="ECO:0000313" key="4">
    <source>
        <dbReference type="RefSeq" id="XP_022741885.1"/>
    </source>
</evidence>
<protein>
    <submittedName>
        <fullName evidence="4">Receptor-like serine/threonine-protein kinase At3g01300</fullName>
    </submittedName>
</protein>
<dbReference type="Proteomes" id="UP000515121">
    <property type="component" value="Unplaced"/>
</dbReference>
<keyword evidence="3" id="KW-1185">Reference proteome</keyword>
<dbReference type="GO" id="GO:0004672">
    <property type="term" value="F:protein kinase activity"/>
    <property type="evidence" value="ECO:0007669"/>
    <property type="project" value="InterPro"/>
</dbReference>
<evidence type="ECO:0000259" key="2">
    <source>
        <dbReference type="PROSITE" id="PS50011"/>
    </source>
</evidence>
<feature type="region of interest" description="Disordered" evidence="1">
    <location>
        <begin position="173"/>
        <end position="227"/>
    </location>
</feature>
<organism evidence="3 4">
    <name type="scientific">Durio zibethinus</name>
    <name type="common">Durian</name>
    <dbReference type="NCBI Taxonomy" id="66656"/>
    <lineage>
        <taxon>Eukaryota</taxon>
        <taxon>Viridiplantae</taxon>
        <taxon>Streptophyta</taxon>
        <taxon>Embryophyta</taxon>
        <taxon>Tracheophyta</taxon>
        <taxon>Spermatophyta</taxon>
        <taxon>Magnoliopsida</taxon>
        <taxon>eudicotyledons</taxon>
        <taxon>Gunneridae</taxon>
        <taxon>Pentapetalae</taxon>
        <taxon>rosids</taxon>
        <taxon>malvids</taxon>
        <taxon>Malvales</taxon>
        <taxon>Malvaceae</taxon>
        <taxon>Helicteroideae</taxon>
        <taxon>Durio</taxon>
    </lineage>
</organism>
<dbReference type="PANTHER" id="PTHR45621">
    <property type="entry name" value="OS01G0588500 PROTEIN-RELATED"/>
    <property type="match status" value="1"/>
</dbReference>
<dbReference type="SUPFAM" id="SSF56112">
    <property type="entry name" value="Protein kinase-like (PK-like)"/>
    <property type="match status" value="1"/>
</dbReference>
<reference evidence="4" key="1">
    <citation type="submission" date="2025-08" db="UniProtKB">
        <authorList>
            <consortium name="RefSeq"/>
        </authorList>
    </citation>
    <scope>IDENTIFICATION</scope>
    <source>
        <tissue evidence="4">Fruit stalk</tissue>
    </source>
</reference>
<dbReference type="KEGG" id="dzi:111293403"/>
<dbReference type="PROSITE" id="PS50011">
    <property type="entry name" value="PROTEIN_KINASE_DOM"/>
    <property type="match status" value="1"/>
</dbReference>
<accession>A0A6P5YNM1</accession>
<feature type="domain" description="Protein kinase" evidence="2">
    <location>
        <begin position="1"/>
        <end position="153"/>
    </location>
</feature>
<sequence>MTEAKQPVIYRDFNYEIFFNAKLSNFGLAKDGPEGDKTHASTPGWELMVMQLNFTSNSDAFGIGMVLLKMLTGRRSMDKNRPTGEHNLVEWARPYLGEGRRFYRLMDPRLEGHFSIKVAQKAIQLAELCLSRDPKARPLMSEVVEALKPLPNLKDMAYTSSLFQTIQLERIGSSSKSRTGSRVQAGLLLRDGQPTRSLSSPNGPHVSPYHNNHLHQSPKPTVGQPLH</sequence>
<proteinExistence type="predicted"/>
<dbReference type="AlphaFoldDB" id="A0A6P5YNM1"/>
<dbReference type="GO" id="GO:0005524">
    <property type="term" value="F:ATP binding"/>
    <property type="evidence" value="ECO:0007669"/>
    <property type="project" value="InterPro"/>
</dbReference>
<dbReference type="Gene3D" id="1.10.510.10">
    <property type="entry name" value="Transferase(Phosphotransferase) domain 1"/>
    <property type="match status" value="1"/>
</dbReference>
<feature type="compositionally biased region" description="Polar residues" evidence="1">
    <location>
        <begin position="173"/>
        <end position="182"/>
    </location>
</feature>
<dbReference type="GeneID" id="111293403"/>
<dbReference type="RefSeq" id="XP_022741885.1">
    <property type="nucleotide sequence ID" value="XM_022886150.1"/>
</dbReference>
<dbReference type="OrthoDB" id="4062651at2759"/>
<gene>
    <name evidence="4" type="primary">LOC111293403</name>
</gene>
<name>A0A6P5YNM1_DURZI</name>
<dbReference type="InterPro" id="IPR011009">
    <property type="entry name" value="Kinase-like_dom_sf"/>
</dbReference>